<dbReference type="eggNOG" id="ENOG502Z7UB">
    <property type="taxonomic scope" value="Bacteria"/>
</dbReference>
<dbReference type="InterPro" id="IPR045964">
    <property type="entry name" value="DUF6384"/>
</dbReference>
<keyword evidence="1" id="KW-0812">Transmembrane</keyword>
<dbReference type="HOGENOM" id="CLU_908604_0_0_6"/>
<dbReference type="KEGG" id="nwa:Nwat_1092"/>
<evidence type="ECO:0000313" key="3">
    <source>
        <dbReference type="Proteomes" id="UP000000393"/>
    </source>
</evidence>
<evidence type="ECO:0000256" key="1">
    <source>
        <dbReference type="SAM" id="Phobius"/>
    </source>
</evidence>
<dbReference type="OrthoDB" id="6115808at2"/>
<sequence length="304" mass="34702">MNTEAATSATPSRQPLDEVMLAMDVVDTLRRRERLVKREIEVEGREQDLKEHLRKIYQAQGIEVPDRILAEGVAALREDRFVYKPPAESFHVKLARLYVSRNRWGKWLLGGIGVLMIAWTINYFAFVAPAKALPGEIAAAHAKAAEIASSDRARERAEQLLHAGQTALHNENKDAARQVLRSLEDLRTRLEQEYTLRIVNRPREQSGVWRVPDINTRARNYYLIVEAIDPSGKVLTVPITNEETGKTERVTQWGLRVDEATFQRVARDKQDNGIIEENRVGYKKRGHLLPTYEMRTTGGAITEW</sequence>
<feature type="transmembrane region" description="Helical" evidence="1">
    <location>
        <begin position="107"/>
        <end position="126"/>
    </location>
</feature>
<proteinExistence type="predicted"/>
<dbReference type="AlphaFoldDB" id="D8K549"/>
<keyword evidence="1" id="KW-0472">Membrane</keyword>
<evidence type="ECO:0000313" key="2">
    <source>
        <dbReference type="EMBL" id="ADJ28026.1"/>
    </source>
</evidence>
<keyword evidence="3" id="KW-1185">Reference proteome</keyword>
<reference evidence="2 3" key="1">
    <citation type="submission" date="2010-06" db="EMBL/GenBank/DDBJ databases">
        <title>Complete sequence of chromosome of Nitrosococcus watsoni C-113.</title>
        <authorList>
            <consortium name="US DOE Joint Genome Institute"/>
            <person name="Lucas S."/>
            <person name="Copeland A."/>
            <person name="Lapidus A."/>
            <person name="Cheng J.-F."/>
            <person name="Bruce D."/>
            <person name="Goodwin L."/>
            <person name="Pitluck S."/>
            <person name="Malfatti S.A."/>
            <person name="Chain P.S.G."/>
            <person name="Land M."/>
            <person name="Hauser L."/>
            <person name="Kyrpides N."/>
            <person name="Ivanova N."/>
            <person name="Cambell M.A."/>
            <person name="Heidelberg J.F."/>
            <person name="Klotz M.G."/>
            <person name="Woyke T."/>
        </authorList>
    </citation>
    <scope>NUCLEOTIDE SEQUENCE [LARGE SCALE GENOMIC DNA]</scope>
    <source>
        <strain evidence="2 3">C-113</strain>
    </source>
</reference>
<accession>D8K549</accession>
<name>D8K549_NITWC</name>
<gene>
    <name evidence="2" type="ordered locus">Nwat_1092</name>
</gene>
<dbReference type="EMBL" id="CP002086">
    <property type="protein sequence ID" value="ADJ28026.1"/>
    <property type="molecule type" value="Genomic_DNA"/>
</dbReference>
<dbReference type="STRING" id="105559.Nwat_1092"/>
<organism evidence="2 3">
    <name type="scientific">Nitrosococcus watsoni (strain C-113)</name>
    <dbReference type="NCBI Taxonomy" id="105559"/>
    <lineage>
        <taxon>Bacteria</taxon>
        <taxon>Pseudomonadati</taxon>
        <taxon>Pseudomonadota</taxon>
        <taxon>Gammaproteobacteria</taxon>
        <taxon>Chromatiales</taxon>
        <taxon>Chromatiaceae</taxon>
        <taxon>Nitrosococcus</taxon>
    </lineage>
</organism>
<keyword evidence="1" id="KW-1133">Transmembrane helix</keyword>
<protein>
    <submittedName>
        <fullName evidence="2">Uncharacterized protein</fullName>
    </submittedName>
</protein>
<dbReference type="Proteomes" id="UP000000393">
    <property type="component" value="Chromosome"/>
</dbReference>
<dbReference type="RefSeq" id="WP_013220126.1">
    <property type="nucleotide sequence ID" value="NC_014315.1"/>
</dbReference>
<dbReference type="Pfam" id="PF19911">
    <property type="entry name" value="DUF6384"/>
    <property type="match status" value="1"/>
</dbReference>